<protein>
    <submittedName>
        <fullName evidence="3">Universal stress protein UspA</fullName>
    </submittedName>
</protein>
<dbReference type="InterPro" id="IPR006016">
    <property type="entry name" value="UspA"/>
</dbReference>
<dbReference type="PANTHER" id="PTHR46268:SF6">
    <property type="entry name" value="UNIVERSAL STRESS PROTEIN UP12"/>
    <property type="match status" value="1"/>
</dbReference>
<name>A0A1V9A9V5_SACPI</name>
<dbReference type="InterPro" id="IPR006015">
    <property type="entry name" value="Universal_stress_UspA"/>
</dbReference>
<dbReference type="CDD" id="cd00293">
    <property type="entry name" value="USP-like"/>
    <property type="match status" value="1"/>
</dbReference>
<dbReference type="PANTHER" id="PTHR46268">
    <property type="entry name" value="STRESS RESPONSE PROTEIN NHAX"/>
    <property type="match status" value="1"/>
</dbReference>
<organism evidence="3 4">
    <name type="scientific">Saccharomonospora piscinae</name>
    <dbReference type="NCBI Taxonomy" id="687388"/>
    <lineage>
        <taxon>Bacteria</taxon>
        <taxon>Bacillati</taxon>
        <taxon>Actinomycetota</taxon>
        <taxon>Actinomycetes</taxon>
        <taxon>Pseudonocardiales</taxon>
        <taxon>Pseudonocardiaceae</taxon>
        <taxon>Saccharomonospora</taxon>
    </lineage>
</organism>
<evidence type="ECO:0000259" key="2">
    <source>
        <dbReference type="Pfam" id="PF00582"/>
    </source>
</evidence>
<accession>A0A1V9A9V5</accession>
<dbReference type="PRINTS" id="PR01438">
    <property type="entry name" value="UNVRSLSTRESS"/>
</dbReference>
<evidence type="ECO:0000256" key="1">
    <source>
        <dbReference type="ARBA" id="ARBA00008791"/>
    </source>
</evidence>
<comment type="caution">
    <text evidence="3">The sequence shown here is derived from an EMBL/GenBank/DDBJ whole genome shotgun (WGS) entry which is preliminary data.</text>
</comment>
<dbReference type="Proteomes" id="UP000192591">
    <property type="component" value="Unassembled WGS sequence"/>
</dbReference>
<keyword evidence="4" id="KW-1185">Reference proteome</keyword>
<comment type="similarity">
    <text evidence="1">Belongs to the universal stress protein A family.</text>
</comment>
<dbReference type="EMBL" id="MWIH01000003">
    <property type="protein sequence ID" value="OQO93873.1"/>
    <property type="molecule type" value="Genomic_DNA"/>
</dbReference>
<dbReference type="STRING" id="1962155.B1813_04970"/>
<evidence type="ECO:0000313" key="4">
    <source>
        <dbReference type="Proteomes" id="UP000192591"/>
    </source>
</evidence>
<dbReference type="Pfam" id="PF00582">
    <property type="entry name" value="Usp"/>
    <property type="match status" value="1"/>
</dbReference>
<evidence type="ECO:0000313" key="3">
    <source>
        <dbReference type="EMBL" id="OQO93873.1"/>
    </source>
</evidence>
<proteinExistence type="inferred from homology"/>
<dbReference type="SUPFAM" id="SSF52402">
    <property type="entry name" value="Adenine nucleotide alpha hydrolases-like"/>
    <property type="match status" value="1"/>
</dbReference>
<dbReference type="Gene3D" id="3.40.50.12370">
    <property type="match status" value="1"/>
</dbReference>
<reference evidence="3 4" key="1">
    <citation type="submission" date="2017-02" db="EMBL/GenBank/DDBJ databases">
        <title>Draft genome of Saccharomonospora sp. 154.</title>
        <authorList>
            <person name="Alonso-Carmona G.S."/>
            <person name="De La Haba R."/>
            <person name="Vera-Gargallo B."/>
            <person name="Sandoval-Trujillo A.H."/>
            <person name="Ramirez-Duran N."/>
            <person name="Ventosa A."/>
        </authorList>
    </citation>
    <scope>NUCLEOTIDE SEQUENCE [LARGE SCALE GENOMIC DNA]</scope>
    <source>
        <strain evidence="3 4">LRS4.154</strain>
    </source>
</reference>
<gene>
    <name evidence="3" type="ORF">B1813_04970</name>
</gene>
<dbReference type="AlphaFoldDB" id="A0A1V9A9V5"/>
<dbReference type="RefSeq" id="WP_081190798.1">
    <property type="nucleotide sequence ID" value="NZ_MWIH01000003.1"/>
</dbReference>
<sequence length="152" mass="15526">MPAHHGTDPEAGTIVVGVDGSPAARQALRWACAEAELTGGQVLAVSVRDEPAPLPGSEFALRQRGAWRDDGSVRAALHRDVSLVATSASVGELVVTGEPAEELLAAATRADLLVLGTQGQRGLSAVPLGGVTLECVRRAVCPLVLVPAAPAR</sequence>
<feature type="domain" description="UspA" evidence="2">
    <location>
        <begin position="13"/>
        <end position="147"/>
    </location>
</feature>